<reference evidence="1 2" key="1">
    <citation type="submission" date="2021-01" db="EMBL/GenBank/DDBJ databases">
        <title>Identification of strong promoters based on the transcriptome of Brevibacillus choshinensis.</title>
        <authorList>
            <person name="Yao D."/>
            <person name="Zhang K."/>
            <person name="Wu J."/>
        </authorList>
    </citation>
    <scope>NUCLEOTIDE SEQUENCE [LARGE SCALE GENOMIC DNA]</scope>
    <source>
        <strain evidence="1 2">HPD31-SP3</strain>
    </source>
</reference>
<protein>
    <submittedName>
        <fullName evidence="1">Uncharacterized protein</fullName>
    </submittedName>
</protein>
<gene>
    <name evidence="1" type="ORF">JNE38_01755</name>
</gene>
<evidence type="ECO:0000313" key="1">
    <source>
        <dbReference type="EMBL" id="QRG67965.1"/>
    </source>
</evidence>
<dbReference type="Proteomes" id="UP000596248">
    <property type="component" value="Chromosome"/>
</dbReference>
<sequence>MTVLMSELLQLVRGGRTRKRVVRGLYTDKPNLLVAVMVERMQQRDGSHYLAAKFKALFKGITPPF</sequence>
<accession>A0ABX7FQ96</accession>
<proteinExistence type="predicted"/>
<organism evidence="1 2">
    <name type="scientific">Brevibacillus choshinensis</name>
    <dbReference type="NCBI Taxonomy" id="54911"/>
    <lineage>
        <taxon>Bacteria</taxon>
        <taxon>Bacillati</taxon>
        <taxon>Bacillota</taxon>
        <taxon>Bacilli</taxon>
        <taxon>Bacillales</taxon>
        <taxon>Paenibacillaceae</taxon>
        <taxon>Brevibacillus</taxon>
    </lineage>
</organism>
<name>A0ABX7FQ96_BRECH</name>
<dbReference type="RefSeq" id="WP_203354977.1">
    <property type="nucleotide sequence ID" value="NZ_CP069127.1"/>
</dbReference>
<evidence type="ECO:0000313" key="2">
    <source>
        <dbReference type="Proteomes" id="UP000596248"/>
    </source>
</evidence>
<keyword evidence="2" id="KW-1185">Reference proteome</keyword>
<dbReference type="EMBL" id="CP069127">
    <property type="protein sequence ID" value="QRG67965.1"/>
    <property type="molecule type" value="Genomic_DNA"/>
</dbReference>